<reference evidence="2 3" key="1">
    <citation type="journal article" date="2023" name="G3 (Bethesda)">
        <title>A chromosome-level genome assembly of Zasmidium syzygii isolated from banana leaves.</title>
        <authorList>
            <person name="van Westerhoven A.C."/>
            <person name="Mehrabi R."/>
            <person name="Talebi R."/>
            <person name="Steentjes M.B.F."/>
            <person name="Corcolon B."/>
            <person name="Chong P.A."/>
            <person name="Kema G.H.J."/>
            <person name="Seidl M.F."/>
        </authorList>
    </citation>
    <scope>NUCLEOTIDE SEQUENCE [LARGE SCALE GENOMIC DNA]</scope>
    <source>
        <strain evidence="2 3">P124</strain>
    </source>
</reference>
<evidence type="ECO:0000313" key="2">
    <source>
        <dbReference type="EMBL" id="KAK4495657.1"/>
    </source>
</evidence>
<name>A0ABR0E2L4_ZASCE</name>
<proteinExistence type="predicted"/>
<dbReference type="InterPro" id="IPR018858">
    <property type="entry name" value="DUF2458"/>
</dbReference>
<dbReference type="Pfam" id="PF10454">
    <property type="entry name" value="DUF2458"/>
    <property type="match status" value="1"/>
</dbReference>
<organism evidence="2 3">
    <name type="scientific">Zasmidium cellare</name>
    <name type="common">Wine cellar mold</name>
    <name type="synonym">Racodium cellare</name>
    <dbReference type="NCBI Taxonomy" id="395010"/>
    <lineage>
        <taxon>Eukaryota</taxon>
        <taxon>Fungi</taxon>
        <taxon>Dikarya</taxon>
        <taxon>Ascomycota</taxon>
        <taxon>Pezizomycotina</taxon>
        <taxon>Dothideomycetes</taxon>
        <taxon>Dothideomycetidae</taxon>
        <taxon>Mycosphaerellales</taxon>
        <taxon>Mycosphaerellaceae</taxon>
        <taxon>Zasmidium</taxon>
    </lineage>
</organism>
<feature type="compositionally biased region" description="Polar residues" evidence="1">
    <location>
        <begin position="8"/>
        <end position="17"/>
    </location>
</feature>
<sequence length="261" mass="28596">METGGGPSSTPNLQSILATLAQHAPTGTHLAPVPSQHAVPITAPAPGCETQDTSSQDQRDASFSSRLKAGAKPQGQSVSAPSKPMIDPSTITTWQDALRCITKISAQNAQFAASIKKMMKEQKAHEMRWYTERQNLKQTQANRSSSAAKAQSILKSLNRSFSVSTPSMDQVEVDPEAELVSFDRKIYAAQQDMEIAMSAEMKALGVPFFGTDRTLVVADGSEPSEMLVPDDHPKWSPIVTETEMLVLRRRMVQHLEDLYRE</sequence>
<evidence type="ECO:0000256" key="1">
    <source>
        <dbReference type="SAM" id="MobiDB-lite"/>
    </source>
</evidence>
<feature type="compositionally biased region" description="Polar residues" evidence="1">
    <location>
        <begin position="50"/>
        <end position="65"/>
    </location>
</feature>
<evidence type="ECO:0000313" key="3">
    <source>
        <dbReference type="Proteomes" id="UP001305779"/>
    </source>
</evidence>
<feature type="region of interest" description="Disordered" evidence="1">
    <location>
        <begin position="1"/>
        <end position="86"/>
    </location>
</feature>
<protein>
    <submittedName>
        <fullName evidence="2">Uncharacterized protein</fullName>
    </submittedName>
</protein>
<dbReference type="EMBL" id="JAXOVC010000011">
    <property type="protein sequence ID" value="KAK4495657.1"/>
    <property type="molecule type" value="Genomic_DNA"/>
</dbReference>
<accession>A0ABR0E2L4</accession>
<comment type="caution">
    <text evidence="2">The sequence shown here is derived from an EMBL/GenBank/DDBJ whole genome shotgun (WGS) entry which is preliminary data.</text>
</comment>
<dbReference type="Proteomes" id="UP001305779">
    <property type="component" value="Unassembled WGS sequence"/>
</dbReference>
<gene>
    <name evidence="2" type="ORF">PRZ48_012925</name>
</gene>
<keyword evidence="3" id="KW-1185">Reference proteome</keyword>